<dbReference type="PROSITE" id="PS50202">
    <property type="entry name" value="MSP"/>
    <property type="match status" value="1"/>
</dbReference>
<dbReference type="SUPFAM" id="SSF46938">
    <property type="entry name" value="CRAL/TRIO N-terminal domain"/>
    <property type="match status" value="1"/>
</dbReference>
<evidence type="ECO:0000313" key="18">
    <source>
        <dbReference type="Proteomes" id="UP000736164"/>
    </source>
</evidence>
<dbReference type="Gene3D" id="2.60.40.10">
    <property type="entry name" value="Immunoglobulins"/>
    <property type="match status" value="1"/>
</dbReference>
<feature type="non-terminal residue" evidence="17">
    <location>
        <position position="1"/>
    </location>
</feature>
<dbReference type="InterPro" id="IPR038050">
    <property type="entry name" value="Neuro_actylchol_rec"/>
</dbReference>
<dbReference type="GO" id="GO:0012505">
    <property type="term" value="C:endomembrane system"/>
    <property type="evidence" value="ECO:0007669"/>
    <property type="project" value="TreeGrafter"/>
</dbReference>
<dbReference type="Pfam" id="PF00635">
    <property type="entry name" value="Motile_Sperm"/>
    <property type="match status" value="1"/>
</dbReference>
<feature type="compositionally biased region" description="Basic and acidic residues" evidence="14">
    <location>
        <begin position="645"/>
        <end position="656"/>
    </location>
</feature>
<dbReference type="InterPro" id="IPR001251">
    <property type="entry name" value="CRAL-TRIO_dom"/>
</dbReference>
<evidence type="ECO:0000259" key="15">
    <source>
        <dbReference type="PROSITE" id="PS50191"/>
    </source>
</evidence>
<dbReference type="PANTHER" id="PTHR46384:SF1">
    <property type="entry name" value="MOTILE SPERM DOMAIN-CONTAINING PROTEIN 2"/>
    <property type="match status" value="1"/>
</dbReference>
<dbReference type="InterPro" id="IPR036865">
    <property type="entry name" value="CRAL-TRIO_dom_sf"/>
</dbReference>
<dbReference type="GO" id="GO:0005230">
    <property type="term" value="F:extracellular ligand-gated monoatomic ion channel activity"/>
    <property type="evidence" value="ECO:0007669"/>
    <property type="project" value="InterPro"/>
</dbReference>
<reference evidence="17" key="1">
    <citation type="journal article" date="2021" name="Cell">
        <title>Tracing the genetic footprints of vertebrate landing in non-teleost ray-finned fishes.</title>
        <authorList>
            <person name="Bi X."/>
            <person name="Wang K."/>
            <person name="Yang L."/>
            <person name="Pan H."/>
            <person name="Jiang H."/>
            <person name="Wei Q."/>
            <person name="Fang M."/>
            <person name="Yu H."/>
            <person name="Zhu C."/>
            <person name="Cai Y."/>
            <person name="He Y."/>
            <person name="Gan X."/>
            <person name="Zeng H."/>
            <person name="Yu D."/>
            <person name="Zhu Y."/>
            <person name="Jiang H."/>
            <person name="Qiu Q."/>
            <person name="Yang H."/>
            <person name="Zhang Y.E."/>
            <person name="Wang W."/>
            <person name="Zhu M."/>
            <person name="He S."/>
            <person name="Zhang G."/>
        </authorList>
    </citation>
    <scope>NUCLEOTIDE SEQUENCE</scope>
    <source>
        <strain evidence="17">Allg_001</strain>
    </source>
</reference>
<evidence type="ECO:0000256" key="12">
    <source>
        <dbReference type="ARBA" id="ARBA00023303"/>
    </source>
</evidence>
<evidence type="ECO:0000256" key="8">
    <source>
        <dbReference type="ARBA" id="ARBA00023065"/>
    </source>
</evidence>
<dbReference type="Pfam" id="PF02931">
    <property type="entry name" value="Neur_chan_LBD"/>
    <property type="match status" value="1"/>
</dbReference>
<dbReference type="AlphaFoldDB" id="A0A8J7NVI7"/>
<keyword evidence="3 13" id="KW-0813">Transport</keyword>
<dbReference type="PANTHER" id="PTHR46384">
    <property type="entry name" value="MOTILE SPERM DOMAIN-CONTAINING PROTEIN 2"/>
    <property type="match status" value="1"/>
</dbReference>
<dbReference type="InterPro" id="IPR000535">
    <property type="entry name" value="MSP_dom"/>
</dbReference>
<dbReference type="InterPro" id="IPR006028">
    <property type="entry name" value="GABAA/Glycine_rcpt"/>
</dbReference>
<dbReference type="Proteomes" id="UP000736164">
    <property type="component" value="Unassembled WGS sequence"/>
</dbReference>
<dbReference type="PROSITE" id="PS00236">
    <property type="entry name" value="NEUROTR_ION_CHANNEL"/>
    <property type="match status" value="1"/>
</dbReference>
<feature type="transmembrane region" description="Helical" evidence="13">
    <location>
        <begin position="880"/>
        <end position="900"/>
    </location>
</feature>
<dbReference type="InterPro" id="IPR013783">
    <property type="entry name" value="Ig-like_fold"/>
</dbReference>
<dbReference type="InterPro" id="IPR036719">
    <property type="entry name" value="Neuro-gated_channel_TM_sf"/>
</dbReference>
<evidence type="ECO:0000256" key="11">
    <source>
        <dbReference type="ARBA" id="ARBA00023214"/>
    </source>
</evidence>
<dbReference type="GO" id="GO:0034707">
    <property type="term" value="C:chloride channel complex"/>
    <property type="evidence" value="ECO:0007669"/>
    <property type="project" value="UniProtKB-KW"/>
</dbReference>
<comment type="similarity">
    <text evidence="13">Belongs to the ligand-gated ion channel (TC 1.A.9) family.</text>
</comment>
<dbReference type="InterPro" id="IPR018000">
    <property type="entry name" value="Neurotransmitter_ion_chnl_CS"/>
</dbReference>
<dbReference type="GO" id="GO:0005886">
    <property type="term" value="C:plasma membrane"/>
    <property type="evidence" value="ECO:0007669"/>
    <property type="project" value="UniProtKB-SubCell"/>
</dbReference>
<feature type="domain" description="MSP" evidence="16">
    <location>
        <begin position="706"/>
        <end position="829"/>
    </location>
</feature>
<evidence type="ECO:0000313" key="17">
    <source>
        <dbReference type="EMBL" id="MBN3320489.1"/>
    </source>
</evidence>
<evidence type="ECO:0000256" key="10">
    <source>
        <dbReference type="ARBA" id="ARBA00023173"/>
    </source>
</evidence>
<feature type="transmembrane region" description="Helical" evidence="13">
    <location>
        <begin position="253"/>
        <end position="275"/>
    </location>
</feature>
<organism evidence="17 18">
    <name type="scientific">Atractosteus spatula</name>
    <name type="common">Alligator gar</name>
    <name type="synonym">Lepisosteus spatula</name>
    <dbReference type="NCBI Taxonomy" id="7917"/>
    <lineage>
        <taxon>Eukaryota</taxon>
        <taxon>Metazoa</taxon>
        <taxon>Chordata</taxon>
        <taxon>Craniata</taxon>
        <taxon>Vertebrata</taxon>
        <taxon>Euteleostomi</taxon>
        <taxon>Actinopterygii</taxon>
        <taxon>Neopterygii</taxon>
        <taxon>Holostei</taxon>
        <taxon>Semionotiformes</taxon>
        <taxon>Lepisosteidae</taxon>
        <taxon>Atractosteus</taxon>
    </lineage>
</organism>
<dbReference type="Gene3D" id="2.70.170.10">
    <property type="entry name" value="Neurotransmitter-gated ion-channel ligand-binding domain"/>
    <property type="match status" value="1"/>
</dbReference>
<dbReference type="Gene3D" id="1.20.58.390">
    <property type="entry name" value="Neurotransmitter-gated ion-channel transmembrane domain"/>
    <property type="match status" value="1"/>
</dbReference>
<evidence type="ECO:0000256" key="2">
    <source>
        <dbReference type="ARBA" id="ARBA00004236"/>
    </source>
</evidence>
<dbReference type="EMBL" id="JAAWVO010051791">
    <property type="protein sequence ID" value="MBN3320489.1"/>
    <property type="molecule type" value="Genomic_DNA"/>
</dbReference>
<dbReference type="CDD" id="cd00170">
    <property type="entry name" value="SEC14"/>
    <property type="match status" value="1"/>
</dbReference>
<dbReference type="InterPro" id="IPR006029">
    <property type="entry name" value="Neurotrans-gated_channel_TM"/>
</dbReference>
<evidence type="ECO:0000256" key="1">
    <source>
        <dbReference type="ARBA" id="ARBA00004141"/>
    </source>
</evidence>
<protein>
    <submittedName>
        <fullName evidence="17">MSPD2 protein</fullName>
    </submittedName>
</protein>
<dbReference type="InterPro" id="IPR006202">
    <property type="entry name" value="Neur_chan_lig-bd"/>
</dbReference>
<sequence length="906" mass="104119">MSPSDFLDKLMGRTSGYDARIRPNFKGPPVNVTCNIFINSFGSIAETTMDYRVNIFLRQQWNDPRLAYSEYPDDSLDLDPSMLDSIWKPDLFFANEKGANFHDVTTDNKLLRIFKDGNVLYSIRLTLILSCPMDLKNFPMDVQTCAMQLESCKLLPFFFAFCNSQKNVKEGPRQLKFKLSLKFTKKVPNVGYTMNDLIFEWLNEGPVQVADGLTLPQFILKDEKELGYCTKHYNTGKFTCIEVKFHLERQMGYYLIQMYIPSLLIVILSWVSFWINMDAAPARVALGITTVLTMTTQSSGSRASLPKVSYVKAIDIWMAVCLLFVFAALLEYAGVNFVSRQQKEFLRLRRRQRRQNKDDDVVRESRFNFSGYGMGHCLQVKDGTAEVEKKIEEIRQRFKTEYIQDPTDKYDDRDVERLRKDDLLVESYLTWRHFVVDDALKMIDESFQWRKEYKVNDLTESSIPRWMFETGAVYLHGYDKEGNKLFWFKVKLHVKDAKMVVDKKKYVAFWLERYAKREPGMPLTVVFDMSESGLSNIDMDFVKYIINCFKVYYPKFLSKMVMYEMPWIMNAAWKIVKSWLGPEAINKLKFVTKSDVQEYIGAEYLPPHMGGTDSFKYSYPPLPDDDFQSPISENGPIASEDEAESKDGEAEGRDTLESGPNTEQALKVKKVTFLEESLRQDEYDKGDAVSKTKTARNPMSTFKGPLLHISPAEEICFGSKDCERKCLIILNNVTKNHVAFKVRTTAPEKYRVKPSNTSCEPGVSVDIIVSLHGGIACCTPHAASPQDRFLIMAAEMDQGPGTGSQELAQFWKEVPKSKIMEHRLRCHIIERSIPTSLSKDIPLSNGKTSPEDLHSKLIRVMASSKRLEEQIDHCLWLQKMLIGLVSLLMAVTCFILHLLYTSSSRL</sequence>
<dbReference type="InterPro" id="IPR036273">
    <property type="entry name" value="CRAL/TRIO_N_dom_sf"/>
</dbReference>
<keyword evidence="12 13" id="KW-0407">Ion channel</keyword>
<comment type="caution">
    <text evidence="17">The sequence shown here is derived from an EMBL/GenBank/DDBJ whole genome shotgun (WGS) entry which is preliminary data.</text>
</comment>
<feature type="non-terminal residue" evidence="17">
    <location>
        <position position="906"/>
    </location>
</feature>
<dbReference type="PRINTS" id="PR00253">
    <property type="entry name" value="GABAARECEPTR"/>
</dbReference>
<keyword evidence="18" id="KW-1185">Reference proteome</keyword>
<evidence type="ECO:0000256" key="9">
    <source>
        <dbReference type="ARBA" id="ARBA00023136"/>
    </source>
</evidence>
<evidence type="ECO:0000256" key="6">
    <source>
        <dbReference type="ARBA" id="ARBA00022729"/>
    </source>
</evidence>
<evidence type="ECO:0000259" key="16">
    <source>
        <dbReference type="PROSITE" id="PS50202"/>
    </source>
</evidence>
<keyword evidence="11" id="KW-0868">Chloride</keyword>
<dbReference type="GO" id="GO:0140284">
    <property type="term" value="C:endoplasmic reticulum-endosome membrane contact site"/>
    <property type="evidence" value="ECO:0007669"/>
    <property type="project" value="TreeGrafter"/>
</dbReference>
<keyword evidence="7 13" id="KW-1133">Transmembrane helix</keyword>
<feature type="transmembrane region" description="Helical" evidence="13">
    <location>
        <begin position="316"/>
        <end position="339"/>
    </location>
</feature>
<gene>
    <name evidence="17" type="primary">Mospd2</name>
    <name evidence="17" type="ORF">GTO95_0012237</name>
</gene>
<comment type="subcellular location">
    <subcellularLocation>
        <location evidence="2">Cell membrane</location>
    </subcellularLocation>
    <subcellularLocation>
        <location evidence="1">Membrane</location>
        <topology evidence="1">Multi-pass membrane protein</topology>
    </subcellularLocation>
</comment>
<name>A0A8J7NVI7_ATRSP</name>
<dbReference type="InterPro" id="IPR053012">
    <property type="entry name" value="ER-organelle_contact"/>
</dbReference>
<keyword evidence="6" id="KW-0732">Signal</keyword>
<evidence type="ECO:0000256" key="14">
    <source>
        <dbReference type="SAM" id="MobiDB-lite"/>
    </source>
</evidence>
<dbReference type="GO" id="GO:0005254">
    <property type="term" value="F:chloride channel activity"/>
    <property type="evidence" value="ECO:0007669"/>
    <property type="project" value="UniProtKB-KW"/>
</dbReference>
<dbReference type="SUPFAM" id="SSF52087">
    <property type="entry name" value="CRAL/TRIO domain"/>
    <property type="match status" value="1"/>
</dbReference>
<keyword evidence="10" id="KW-0869">Chloride channel</keyword>
<feature type="domain" description="CRAL-TRIO" evidence="15">
    <location>
        <begin position="475"/>
        <end position="617"/>
    </location>
</feature>
<dbReference type="SUPFAM" id="SSF90112">
    <property type="entry name" value="Neurotransmitter-gated ion-channel transmembrane pore"/>
    <property type="match status" value="1"/>
</dbReference>
<dbReference type="PRINTS" id="PR00252">
    <property type="entry name" value="NRIONCHANNEL"/>
</dbReference>
<proteinExistence type="inferred from homology"/>
<dbReference type="Gene3D" id="3.40.525.10">
    <property type="entry name" value="CRAL-TRIO lipid binding domain"/>
    <property type="match status" value="1"/>
</dbReference>
<accession>A0A8J7NVI7</accession>
<dbReference type="SUPFAM" id="SSF49354">
    <property type="entry name" value="PapD-like"/>
    <property type="match status" value="1"/>
</dbReference>
<dbReference type="Pfam" id="PF00650">
    <property type="entry name" value="CRAL_TRIO"/>
    <property type="match status" value="1"/>
</dbReference>
<dbReference type="SUPFAM" id="SSF63712">
    <property type="entry name" value="Nicotinic receptor ligand binding domain-like"/>
    <property type="match status" value="2"/>
</dbReference>
<dbReference type="InterPro" id="IPR036734">
    <property type="entry name" value="Neur_chan_lig-bd_sf"/>
</dbReference>
<dbReference type="InterPro" id="IPR008962">
    <property type="entry name" value="PapD-like_sf"/>
</dbReference>
<evidence type="ECO:0000256" key="13">
    <source>
        <dbReference type="RuleBase" id="RU000687"/>
    </source>
</evidence>
<evidence type="ECO:0000256" key="3">
    <source>
        <dbReference type="ARBA" id="ARBA00022448"/>
    </source>
</evidence>
<evidence type="ECO:0000256" key="4">
    <source>
        <dbReference type="ARBA" id="ARBA00022475"/>
    </source>
</evidence>
<comment type="caution">
    <text evidence="13">Lacks conserved residue(s) required for the propagation of feature annotation.</text>
</comment>
<dbReference type="InterPro" id="IPR006201">
    <property type="entry name" value="Neur_channel"/>
</dbReference>
<keyword evidence="5 13" id="KW-0812">Transmembrane</keyword>
<feature type="region of interest" description="Disordered" evidence="14">
    <location>
        <begin position="628"/>
        <end position="662"/>
    </location>
</feature>
<dbReference type="FunFam" id="1.20.58.390:FF:000003">
    <property type="entry name" value="Glycine receptor alpha 2 subunit"/>
    <property type="match status" value="1"/>
</dbReference>
<dbReference type="PROSITE" id="PS50191">
    <property type="entry name" value="CRAL_TRIO"/>
    <property type="match status" value="1"/>
</dbReference>
<evidence type="ECO:0000256" key="7">
    <source>
        <dbReference type="ARBA" id="ARBA00022989"/>
    </source>
</evidence>
<keyword evidence="9 13" id="KW-0472">Membrane</keyword>
<evidence type="ECO:0000256" key="5">
    <source>
        <dbReference type="ARBA" id="ARBA00022692"/>
    </source>
</evidence>
<keyword evidence="8 13" id="KW-0406">Ion transport</keyword>
<dbReference type="SMART" id="SM00516">
    <property type="entry name" value="SEC14"/>
    <property type="match status" value="1"/>
</dbReference>
<dbReference type="GO" id="GO:0004888">
    <property type="term" value="F:transmembrane signaling receptor activity"/>
    <property type="evidence" value="ECO:0007669"/>
    <property type="project" value="InterPro"/>
</dbReference>
<keyword evidence="4" id="KW-1003">Cell membrane</keyword>
<dbReference type="Pfam" id="PF02932">
    <property type="entry name" value="Neur_chan_memb"/>
    <property type="match status" value="1"/>
</dbReference>